<organism evidence="1 2">
    <name type="scientific">Tautonia sociabilis</name>
    <dbReference type="NCBI Taxonomy" id="2080755"/>
    <lineage>
        <taxon>Bacteria</taxon>
        <taxon>Pseudomonadati</taxon>
        <taxon>Planctomycetota</taxon>
        <taxon>Planctomycetia</taxon>
        <taxon>Isosphaerales</taxon>
        <taxon>Isosphaeraceae</taxon>
        <taxon>Tautonia</taxon>
    </lineage>
</organism>
<keyword evidence="2" id="KW-1185">Reference proteome</keyword>
<comment type="caution">
    <text evidence="1">The sequence shown here is derived from an EMBL/GenBank/DDBJ whole genome shotgun (WGS) entry which is preliminary data.</text>
</comment>
<dbReference type="AlphaFoldDB" id="A0A432ML20"/>
<dbReference type="EMBL" id="RYZH01000017">
    <property type="protein sequence ID" value="RUL87778.1"/>
    <property type="molecule type" value="Genomic_DNA"/>
</dbReference>
<evidence type="ECO:0000313" key="1">
    <source>
        <dbReference type="EMBL" id="RUL87778.1"/>
    </source>
</evidence>
<name>A0A432ML20_9BACT</name>
<protein>
    <submittedName>
        <fullName evidence="1">Uncharacterized protein</fullName>
    </submittedName>
</protein>
<dbReference type="RefSeq" id="WP_126725279.1">
    <property type="nucleotide sequence ID" value="NZ_RYZH01000017.1"/>
</dbReference>
<sequence length="76" mass="8333">MDRKSELLYVILDDSGLCRIVRDQATERAEGLPSLLADGWRPVRETPFNAAQGTTPTVLILLERDGKGRGGDFGFA</sequence>
<evidence type="ECO:0000313" key="2">
    <source>
        <dbReference type="Proteomes" id="UP000280296"/>
    </source>
</evidence>
<dbReference type="OrthoDB" id="286730at2"/>
<gene>
    <name evidence="1" type="ORF">TsocGM_10470</name>
</gene>
<dbReference type="Proteomes" id="UP000280296">
    <property type="component" value="Unassembled WGS sequence"/>
</dbReference>
<reference evidence="1 2" key="2">
    <citation type="submission" date="2019-01" db="EMBL/GenBank/DDBJ databases">
        <title>Tautonia sociabilis, a novel thermotolerant planctomycete of Isosphaeraceae family, isolated from a 4000 m deep subterranean habitat.</title>
        <authorList>
            <person name="Kovaleva O.L."/>
            <person name="Elcheninov A.G."/>
            <person name="Van Heerden E."/>
            <person name="Toshchakov S.V."/>
            <person name="Novikov A."/>
            <person name="Bonch-Osmolovskaya E.A."/>
            <person name="Kublanov I.V."/>
        </authorList>
    </citation>
    <scope>NUCLEOTIDE SEQUENCE [LARGE SCALE GENOMIC DNA]</scope>
    <source>
        <strain evidence="1 2">GM2012</strain>
    </source>
</reference>
<reference evidence="1 2" key="1">
    <citation type="submission" date="2018-12" db="EMBL/GenBank/DDBJ databases">
        <authorList>
            <person name="Toschakov S.V."/>
        </authorList>
    </citation>
    <scope>NUCLEOTIDE SEQUENCE [LARGE SCALE GENOMIC DNA]</scope>
    <source>
        <strain evidence="1 2">GM2012</strain>
    </source>
</reference>
<proteinExistence type="predicted"/>
<accession>A0A432ML20</accession>